<reference evidence="11 12" key="1">
    <citation type="submission" date="2023-11" db="EMBL/GenBank/DDBJ databases">
        <title>MicrobeMod: A computational toolkit for identifying prokaryotic methylation and restriction-modification with nanopore sequencing.</title>
        <authorList>
            <person name="Crits-Christoph A."/>
            <person name="Kang S.C."/>
            <person name="Lee H."/>
            <person name="Ostrov N."/>
        </authorList>
    </citation>
    <scope>NUCLEOTIDE SEQUENCE [LARGE SCALE GENOMIC DNA]</scope>
    <source>
        <strain evidence="11 12">ATCC BAA-805</strain>
    </source>
</reference>
<dbReference type="PROSITE" id="PS50109">
    <property type="entry name" value="HIS_KIN"/>
    <property type="match status" value="1"/>
</dbReference>
<name>A0ABZ0YQB0_9GAMM</name>
<evidence type="ECO:0000256" key="7">
    <source>
        <dbReference type="ARBA" id="ARBA00023012"/>
    </source>
</evidence>
<evidence type="ECO:0000256" key="6">
    <source>
        <dbReference type="ARBA" id="ARBA00022777"/>
    </source>
</evidence>
<comment type="catalytic activity">
    <reaction evidence="1">
        <text>ATP + protein L-histidine = ADP + protein N-phospho-L-histidine.</text>
        <dbReference type="EC" id="2.7.13.3"/>
    </reaction>
</comment>
<dbReference type="PROSITE" id="PS50885">
    <property type="entry name" value="HAMP"/>
    <property type="match status" value="1"/>
</dbReference>
<dbReference type="InterPro" id="IPR003661">
    <property type="entry name" value="HisK_dim/P_dom"/>
</dbReference>
<gene>
    <name evidence="11" type="ORF">SR894_03625</name>
</gene>
<evidence type="ECO:0000259" key="10">
    <source>
        <dbReference type="PROSITE" id="PS50885"/>
    </source>
</evidence>
<evidence type="ECO:0000256" key="3">
    <source>
        <dbReference type="ARBA" id="ARBA00012438"/>
    </source>
</evidence>
<dbReference type="GO" id="GO:0016301">
    <property type="term" value="F:kinase activity"/>
    <property type="evidence" value="ECO:0007669"/>
    <property type="project" value="UniProtKB-KW"/>
</dbReference>
<dbReference type="InterPro" id="IPR003660">
    <property type="entry name" value="HAMP_dom"/>
</dbReference>
<feature type="transmembrane region" description="Helical" evidence="8">
    <location>
        <begin position="12"/>
        <end position="33"/>
    </location>
</feature>
<feature type="domain" description="HAMP" evidence="10">
    <location>
        <begin position="149"/>
        <end position="207"/>
    </location>
</feature>
<evidence type="ECO:0000256" key="2">
    <source>
        <dbReference type="ARBA" id="ARBA00004370"/>
    </source>
</evidence>
<evidence type="ECO:0000256" key="5">
    <source>
        <dbReference type="ARBA" id="ARBA00022679"/>
    </source>
</evidence>
<keyword evidence="8" id="KW-0472">Membrane</keyword>
<comment type="subcellular location">
    <subcellularLocation>
        <location evidence="2">Membrane</location>
    </subcellularLocation>
</comment>
<proteinExistence type="predicted"/>
<dbReference type="Gene3D" id="3.30.565.10">
    <property type="entry name" value="Histidine kinase-like ATPase, C-terminal domain"/>
    <property type="match status" value="1"/>
</dbReference>
<keyword evidence="12" id="KW-1185">Reference proteome</keyword>
<organism evidence="11 12">
    <name type="scientific">Vreelandella neptunia</name>
    <dbReference type="NCBI Taxonomy" id="115551"/>
    <lineage>
        <taxon>Bacteria</taxon>
        <taxon>Pseudomonadati</taxon>
        <taxon>Pseudomonadota</taxon>
        <taxon>Gammaproteobacteria</taxon>
        <taxon>Oceanospirillales</taxon>
        <taxon>Halomonadaceae</taxon>
        <taxon>Vreelandella</taxon>
    </lineage>
</organism>
<dbReference type="RefSeq" id="WP_133733039.1">
    <property type="nucleotide sequence ID" value="NZ_CP140255.1"/>
</dbReference>
<keyword evidence="8" id="KW-1133">Transmembrane helix</keyword>
<keyword evidence="5" id="KW-0808">Transferase</keyword>
<evidence type="ECO:0000256" key="1">
    <source>
        <dbReference type="ARBA" id="ARBA00000085"/>
    </source>
</evidence>
<dbReference type="InterPro" id="IPR036890">
    <property type="entry name" value="HATPase_C_sf"/>
</dbReference>
<dbReference type="CDD" id="cd00082">
    <property type="entry name" value="HisKA"/>
    <property type="match status" value="1"/>
</dbReference>
<keyword evidence="4" id="KW-0597">Phosphoprotein</keyword>
<feature type="transmembrane region" description="Helical" evidence="8">
    <location>
        <begin position="123"/>
        <end position="147"/>
    </location>
</feature>
<evidence type="ECO:0000259" key="9">
    <source>
        <dbReference type="PROSITE" id="PS50109"/>
    </source>
</evidence>
<dbReference type="Proteomes" id="UP001324794">
    <property type="component" value="Chromosome"/>
</dbReference>
<dbReference type="Gene3D" id="1.10.287.130">
    <property type="match status" value="1"/>
</dbReference>
<accession>A0ABZ0YQB0</accession>
<feature type="domain" description="Histidine kinase" evidence="9">
    <location>
        <begin position="215"/>
        <end position="410"/>
    </location>
</feature>
<dbReference type="Pfam" id="PF00512">
    <property type="entry name" value="HisKA"/>
    <property type="match status" value="1"/>
</dbReference>
<keyword evidence="6 11" id="KW-0418">Kinase</keyword>
<evidence type="ECO:0000313" key="12">
    <source>
        <dbReference type="Proteomes" id="UP001324794"/>
    </source>
</evidence>
<dbReference type="SUPFAM" id="SSF55874">
    <property type="entry name" value="ATPase domain of HSP90 chaperone/DNA topoisomerase II/histidine kinase"/>
    <property type="match status" value="1"/>
</dbReference>
<keyword evidence="8" id="KW-0812">Transmembrane</keyword>
<dbReference type="SUPFAM" id="SSF47384">
    <property type="entry name" value="Homodimeric domain of signal transducing histidine kinase"/>
    <property type="match status" value="1"/>
</dbReference>
<dbReference type="InterPro" id="IPR050428">
    <property type="entry name" value="TCS_sensor_his_kinase"/>
</dbReference>
<dbReference type="EC" id="2.7.13.3" evidence="3"/>
<dbReference type="SMART" id="SM00304">
    <property type="entry name" value="HAMP"/>
    <property type="match status" value="1"/>
</dbReference>
<dbReference type="PANTHER" id="PTHR45436:SF16">
    <property type="entry name" value="HISTIDINE KINASE"/>
    <property type="match status" value="1"/>
</dbReference>
<dbReference type="EMBL" id="CP140255">
    <property type="protein sequence ID" value="WQH13639.1"/>
    <property type="molecule type" value="Genomic_DNA"/>
</dbReference>
<sequence length="410" mass="45903">MYRHSLRKRVAIAFALCVAVISVAWGFAFFGAIKMTEDRVLQHQLQRAAESYPSMPMNLRGYDEIDSLPESLREWAQTNPDEGLYEFEKIELHVAVIPTDNQQRHGFVVFDVAGIEAASTEDWWWLLVITGAVGTLGALGFGLGVVVMRKAVAPVAKLAKVVADIDPEQLSAEDHKRIESSRFGDDEVGVLARTIEKTLERISAFVERERFFTSSASHELRTPITVITGALELLEQSDLSAADVKVVDRVRRATLDMKTTIEMFLCLARETDDGLYDEQFLVMPLVSKAIDQQRYLLTRKLIDVDIDELAKPRVNGHPQAFSIAVNNLVRNAFEHTLHAHGPITIRVKEHELLVTNQVSSDADNRHTPTEAPSSQGYGLGLGIVQRLCERNGWSFSLLADEKRVVARLSW</sequence>
<evidence type="ECO:0000256" key="4">
    <source>
        <dbReference type="ARBA" id="ARBA00022553"/>
    </source>
</evidence>
<evidence type="ECO:0000256" key="8">
    <source>
        <dbReference type="SAM" id="Phobius"/>
    </source>
</evidence>
<protein>
    <recommendedName>
        <fullName evidence="3">histidine kinase</fullName>
        <ecNumber evidence="3">2.7.13.3</ecNumber>
    </recommendedName>
</protein>
<dbReference type="PANTHER" id="PTHR45436">
    <property type="entry name" value="SENSOR HISTIDINE KINASE YKOH"/>
    <property type="match status" value="1"/>
</dbReference>
<keyword evidence="7" id="KW-0902">Two-component regulatory system</keyword>
<evidence type="ECO:0000313" key="11">
    <source>
        <dbReference type="EMBL" id="WQH13639.1"/>
    </source>
</evidence>
<dbReference type="InterPro" id="IPR005467">
    <property type="entry name" value="His_kinase_dom"/>
</dbReference>
<dbReference type="SMART" id="SM00388">
    <property type="entry name" value="HisKA"/>
    <property type="match status" value="1"/>
</dbReference>
<dbReference type="InterPro" id="IPR036097">
    <property type="entry name" value="HisK_dim/P_sf"/>
</dbReference>
<dbReference type="Gene3D" id="6.10.340.10">
    <property type="match status" value="1"/>
</dbReference>